<protein>
    <submittedName>
        <fullName evidence="1">Uncharacterized protein</fullName>
    </submittedName>
</protein>
<accession>A0AAE0G5I5</accession>
<evidence type="ECO:0000313" key="1">
    <source>
        <dbReference type="EMBL" id="KAK3271933.1"/>
    </source>
</evidence>
<dbReference type="Proteomes" id="UP001190700">
    <property type="component" value="Unassembled WGS sequence"/>
</dbReference>
<sequence>MEAKACAEGVEHCAAVAVALGNTQMMQSFPVKTPAEFDADARVPRAPAADLLERKVYLLHSHIKSAVQTLNHLTAHLSIRGLVSLPNNIQTLLAVDEAEKLLTEKVVADVATLHEPDDKAEQLLAVKRVADAAMLREFDVDEESVVEDDLVGCYDEEVPDLCSDDEEDDDIPLEEMAEGVVDSLYRAAAACVNRGYGVHVSGGKKVIEE</sequence>
<evidence type="ECO:0000313" key="2">
    <source>
        <dbReference type="Proteomes" id="UP001190700"/>
    </source>
</evidence>
<name>A0AAE0G5I5_9CHLO</name>
<gene>
    <name evidence="1" type="ORF">CYMTET_19740</name>
</gene>
<dbReference type="EMBL" id="LGRX02009260">
    <property type="protein sequence ID" value="KAK3271933.1"/>
    <property type="molecule type" value="Genomic_DNA"/>
</dbReference>
<organism evidence="1 2">
    <name type="scientific">Cymbomonas tetramitiformis</name>
    <dbReference type="NCBI Taxonomy" id="36881"/>
    <lineage>
        <taxon>Eukaryota</taxon>
        <taxon>Viridiplantae</taxon>
        <taxon>Chlorophyta</taxon>
        <taxon>Pyramimonadophyceae</taxon>
        <taxon>Pyramimonadales</taxon>
        <taxon>Pyramimonadaceae</taxon>
        <taxon>Cymbomonas</taxon>
    </lineage>
</organism>
<comment type="caution">
    <text evidence="1">The sequence shown here is derived from an EMBL/GenBank/DDBJ whole genome shotgun (WGS) entry which is preliminary data.</text>
</comment>
<dbReference type="AlphaFoldDB" id="A0AAE0G5I5"/>
<proteinExistence type="predicted"/>
<keyword evidence="2" id="KW-1185">Reference proteome</keyword>
<reference evidence="1 2" key="1">
    <citation type="journal article" date="2015" name="Genome Biol. Evol.">
        <title>Comparative Genomics of a Bacterivorous Green Alga Reveals Evolutionary Causalities and Consequences of Phago-Mixotrophic Mode of Nutrition.</title>
        <authorList>
            <person name="Burns J.A."/>
            <person name="Paasch A."/>
            <person name="Narechania A."/>
            <person name="Kim E."/>
        </authorList>
    </citation>
    <scope>NUCLEOTIDE SEQUENCE [LARGE SCALE GENOMIC DNA]</scope>
    <source>
        <strain evidence="1 2">PLY_AMNH</strain>
    </source>
</reference>